<keyword evidence="6" id="KW-0966">Cell projection</keyword>
<sequence length="331" mass="38045">NFTASQPFVFKHPSIPFDWRQFSQTDIDIVLSSGDITNLLPLVQQLAFGDLQAPQGLQKVFQCQQFLLQYLIYIQDELSNVINNKANLQQQIDVESIVKENFELKQQLKLEQQKRQSNDMMLRLVSLKPELAEAMPRCFECGKAYADYRFLVAHYQRRHPGKKIPEPNIPNYKVEKPEYKLCNCKVEPQIIQREAVKIPTVSQPVQAVQSDSGIFMENSEMLLQLNSKQLQQSLQQTDFHSLDTQGVLKPMEANFSMASTRRTFPPTDQAQMKNVGQQASFMGQAYKEASIFDPEANQVSFNSDGQRQVLKSAYKHSKGEIEELMKAFERQ</sequence>
<keyword evidence="7" id="KW-0479">Metal-binding</keyword>
<keyword evidence="7" id="KW-0862">Zinc</keyword>
<name>A0A146KFV6_9EUKA</name>
<evidence type="ECO:0000256" key="5">
    <source>
        <dbReference type="ARBA" id="ARBA00023212"/>
    </source>
</evidence>
<evidence type="ECO:0000256" key="7">
    <source>
        <dbReference type="PROSITE-ProRule" id="PRU00042"/>
    </source>
</evidence>
<dbReference type="PANTHER" id="PTHR21502:SF3">
    <property type="entry name" value="CILIUM ASSEMBLY PROTEIN DZIP1L"/>
    <property type="match status" value="1"/>
</dbReference>
<accession>A0A146KFV6</accession>
<dbReference type="GO" id="GO:0005814">
    <property type="term" value="C:centriole"/>
    <property type="evidence" value="ECO:0007669"/>
    <property type="project" value="UniProtKB-SubCell"/>
</dbReference>
<evidence type="ECO:0000256" key="2">
    <source>
        <dbReference type="ARBA" id="ARBA00004120"/>
    </source>
</evidence>
<dbReference type="PANTHER" id="PTHR21502">
    <property type="entry name" value="ZINC FINGER PROTEIN DZIP1"/>
    <property type="match status" value="1"/>
</dbReference>
<feature type="domain" description="C2H2-type" evidence="8">
    <location>
        <begin position="136"/>
        <end position="164"/>
    </location>
</feature>
<feature type="non-terminal residue" evidence="9">
    <location>
        <position position="1"/>
    </location>
</feature>
<dbReference type="InterPro" id="IPR013087">
    <property type="entry name" value="Znf_C2H2_type"/>
</dbReference>
<reference evidence="9" key="1">
    <citation type="submission" date="2015-07" db="EMBL/GenBank/DDBJ databases">
        <title>Adaptation to a free-living lifestyle via gene acquisitions in the diplomonad Trepomonas sp. PC1.</title>
        <authorList>
            <person name="Xu F."/>
            <person name="Jerlstrom-Hultqvist J."/>
            <person name="Kolisko M."/>
            <person name="Simpson A.G.B."/>
            <person name="Roger A.J."/>
            <person name="Svard S.G."/>
            <person name="Andersson J.O."/>
        </authorList>
    </citation>
    <scope>NUCLEOTIDE SEQUENCE</scope>
    <source>
        <strain evidence="9">PC1</strain>
    </source>
</reference>
<keyword evidence="5" id="KW-0963">Cytoplasm</keyword>
<keyword evidence="5" id="KW-0206">Cytoskeleton</keyword>
<evidence type="ECO:0000259" key="8">
    <source>
        <dbReference type="PROSITE" id="PS50157"/>
    </source>
</evidence>
<dbReference type="GO" id="GO:0005737">
    <property type="term" value="C:cytoplasm"/>
    <property type="evidence" value="ECO:0007669"/>
    <property type="project" value="TreeGrafter"/>
</dbReference>
<dbReference type="InterPro" id="IPR051241">
    <property type="entry name" value="DZIP_RILPL"/>
</dbReference>
<proteinExistence type="inferred from homology"/>
<gene>
    <name evidence="9" type="ORF">TPC1_12458</name>
</gene>
<evidence type="ECO:0000313" key="9">
    <source>
        <dbReference type="EMBL" id="JAP94774.1"/>
    </source>
</evidence>
<dbReference type="AlphaFoldDB" id="A0A146KFV6"/>
<evidence type="ECO:0000256" key="1">
    <source>
        <dbReference type="ARBA" id="ARBA00004114"/>
    </source>
</evidence>
<dbReference type="Pfam" id="PF13815">
    <property type="entry name" value="Dzip-like_N"/>
    <property type="match status" value="1"/>
</dbReference>
<dbReference type="GO" id="GO:0008270">
    <property type="term" value="F:zinc ion binding"/>
    <property type="evidence" value="ECO:0007669"/>
    <property type="project" value="UniProtKB-KW"/>
</dbReference>
<keyword evidence="7" id="KW-0863">Zinc-finger</keyword>
<protein>
    <recommendedName>
        <fullName evidence="8">C2H2-type domain-containing protein</fullName>
    </recommendedName>
</protein>
<keyword evidence="4" id="KW-0175">Coiled coil</keyword>
<dbReference type="EMBL" id="GDID01001832">
    <property type="protein sequence ID" value="JAP94774.1"/>
    <property type="molecule type" value="Transcribed_RNA"/>
</dbReference>
<dbReference type="PROSITE" id="PS00028">
    <property type="entry name" value="ZINC_FINGER_C2H2_1"/>
    <property type="match status" value="1"/>
</dbReference>
<feature type="non-terminal residue" evidence="9">
    <location>
        <position position="331"/>
    </location>
</feature>
<evidence type="ECO:0000256" key="4">
    <source>
        <dbReference type="ARBA" id="ARBA00023054"/>
    </source>
</evidence>
<evidence type="ECO:0000256" key="3">
    <source>
        <dbReference type="ARBA" id="ARBA00009131"/>
    </source>
</evidence>
<organism evidence="9">
    <name type="scientific">Trepomonas sp. PC1</name>
    <dbReference type="NCBI Taxonomy" id="1076344"/>
    <lineage>
        <taxon>Eukaryota</taxon>
        <taxon>Metamonada</taxon>
        <taxon>Diplomonadida</taxon>
        <taxon>Hexamitidae</taxon>
        <taxon>Hexamitinae</taxon>
        <taxon>Trepomonas</taxon>
    </lineage>
</organism>
<comment type="subcellular location">
    <subcellularLocation>
        <location evidence="2">Cytoplasm</location>
        <location evidence="2">Cytoskeleton</location>
        <location evidence="2">Cilium basal body</location>
    </subcellularLocation>
    <subcellularLocation>
        <location evidence="1">Cytoplasm</location>
        <location evidence="1">Cytoskeleton</location>
        <location evidence="1">Microtubule organizing center</location>
        <location evidence="1">Centrosome</location>
        <location evidence="1">Centriole</location>
    </subcellularLocation>
</comment>
<dbReference type="PROSITE" id="PS50157">
    <property type="entry name" value="ZINC_FINGER_C2H2_2"/>
    <property type="match status" value="1"/>
</dbReference>
<evidence type="ECO:0000256" key="6">
    <source>
        <dbReference type="ARBA" id="ARBA00023273"/>
    </source>
</evidence>
<dbReference type="InterPro" id="IPR032714">
    <property type="entry name" value="DZIP1_N"/>
</dbReference>
<comment type="similarity">
    <text evidence="3">Belongs to the DZIP C2H2-type zinc-finger protein family.</text>
</comment>